<dbReference type="GO" id="GO:0010305">
    <property type="term" value="P:leaf vascular tissue pattern formation"/>
    <property type="evidence" value="ECO:0007669"/>
    <property type="project" value="TreeGrafter"/>
</dbReference>
<name>A0AAD3TBQ7_NEPGR</name>
<dbReference type="Pfam" id="PF08458">
    <property type="entry name" value="PH_2"/>
    <property type="match status" value="1"/>
</dbReference>
<feature type="domain" description="Pleckstrin-like plant" evidence="2">
    <location>
        <begin position="73"/>
        <end position="177"/>
    </location>
</feature>
<evidence type="ECO:0000313" key="3">
    <source>
        <dbReference type="EMBL" id="GMH25791.1"/>
    </source>
</evidence>
<evidence type="ECO:0000259" key="2">
    <source>
        <dbReference type="Pfam" id="PF08458"/>
    </source>
</evidence>
<dbReference type="InterPro" id="IPR013666">
    <property type="entry name" value="PH_pln"/>
</dbReference>
<gene>
    <name evidence="3" type="ORF">Nepgr_027634</name>
</gene>
<keyword evidence="4" id="KW-1185">Reference proteome</keyword>
<dbReference type="GO" id="GO:0010087">
    <property type="term" value="P:phloem or xylem histogenesis"/>
    <property type="evidence" value="ECO:0007669"/>
    <property type="project" value="TreeGrafter"/>
</dbReference>
<dbReference type="InterPro" id="IPR008546">
    <property type="entry name" value="VAN3-bd-like_auxin_canal"/>
</dbReference>
<evidence type="ECO:0008006" key="5">
    <source>
        <dbReference type="Google" id="ProtNLM"/>
    </source>
</evidence>
<comment type="caution">
    <text evidence="3">The sequence shown here is derived from an EMBL/GenBank/DDBJ whole genome shotgun (WGS) entry which is preliminary data.</text>
</comment>
<evidence type="ECO:0000259" key="1">
    <source>
        <dbReference type="Pfam" id="PF05703"/>
    </source>
</evidence>
<proteinExistence type="predicted"/>
<dbReference type="Pfam" id="PF05703">
    <property type="entry name" value="Auxin_canalis"/>
    <property type="match status" value="1"/>
</dbReference>
<dbReference type="GO" id="GO:0009734">
    <property type="term" value="P:auxin-activated signaling pathway"/>
    <property type="evidence" value="ECO:0007669"/>
    <property type="project" value="TreeGrafter"/>
</dbReference>
<accession>A0AAD3TBQ7</accession>
<dbReference type="InterPro" id="IPR040269">
    <property type="entry name" value="VAB"/>
</dbReference>
<reference evidence="3" key="1">
    <citation type="submission" date="2023-05" db="EMBL/GenBank/DDBJ databases">
        <title>Nepenthes gracilis genome sequencing.</title>
        <authorList>
            <person name="Fukushima K."/>
        </authorList>
    </citation>
    <scope>NUCLEOTIDE SEQUENCE</scope>
    <source>
        <strain evidence="3">SING2019-196</strain>
    </source>
</reference>
<dbReference type="PANTHER" id="PTHR31351">
    <property type="entry name" value="EXPRESSED PROTEIN"/>
    <property type="match status" value="1"/>
</dbReference>
<dbReference type="PANTHER" id="PTHR31351:SF4">
    <property type="entry name" value="AUXIN CANALIZATION PROTEIN (DUF828)"/>
    <property type="match status" value="1"/>
</dbReference>
<sequence length="189" mass="21555">MLYAHTALRGAATMKARTAKEMCNIAAVLPMERGLGMGMGMKTDSYTFQTGELFAKQDFFSLCSERLLAGGGELLKRTRTGELHWKRVSVYINDLDQVVLKMKSRRVAGTLTKKKKKILVEVYKDIPAWPERCLVEGAEERRYFGLKTVAGRVIQFECRNQQEFNVWTHGISRLLGVAKERRLKYFGVL</sequence>
<dbReference type="Proteomes" id="UP001279734">
    <property type="component" value="Unassembled WGS sequence"/>
</dbReference>
<feature type="domain" description="VAN3-binding protein-like auxin canalisation" evidence="1">
    <location>
        <begin position="4"/>
        <end position="33"/>
    </location>
</feature>
<dbReference type="EMBL" id="BSYO01000030">
    <property type="protein sequence ID" value="GMH25791.1"/>
    <property type="molecule type" value="Genomic_DNA"/>
</dbReference>
<protein>
    <recommendedName>
        <fullName evidence="5">PH domain-containing protein</fullName>
    </recommendedName>
</protein>
<organism evidence="3 4">
    <name type="scientific">Nepenthes gracilis</name>
    <name type="common">Slender pitcher plant</name>
    <dbReference type="NCBI Taxonomy" id="150966"/>
    <lineage>
        <taxon>Eukaryota</taxon>
        <taxon>Viridiplantae</taxon>
        <taxon>Streptophyta</taxon>
        <taxon>Embryophyta</taxon>
        <taxon>Tracheophyta</taxon>
        <taxon>Spermatophyta</taxon>
        <taxon>Magnoliopsida</taxon>
        <taxon>eudicotyledons</taxon>
        <taxon>Gunneridae</taxon>
        <taxon>Pentapetalae</taxon>
        <taxon>Caryophyllales</taxon>
        <taxon>Nepenthaceae</taxon>
        <taxon>Nepenthes</taxon>
    </lineage>
</organism>
<dbReference type="AlphaFoldDB" id="A0AAD3TBQ7"/>
<evidence type="ECO:0000313" key="4">
    <source>
        <dbReference type="Proteomes" id="UP001279734"/>
    </source>
</evidence>